<evidence type="ECO:0000313" key="5">
    <source>
        <dbReference type="Proteomes" id="UP000050911"/>
    </source>
</evidence>
<keyword evidence="1 2" id="KW-0732">Signal</keyword>
<evidence type="ECO:0000256" key="2">
    <source>
        <dbReference type="SAM" id="SignalP"/>
    </source>
</evidence>
<dbReference type="SUPFAM" id="SSF52266">
    <property type="entry name" value="SGNH hydrolase"/>
    <property type="match status" value="1"/>
</dbReference>
<dbReference type="PATRIC" id="fig|1302272.5.peg.392"/>
<dbReference type="STRING" id="1302272.FC96_GL000395"/>
<dbReference type="CDD" id="cd00229">
    <property type="entry name" value="SGNH_hydrolase"/>
    <property type="match status" value="1"/>
</dbReference>
<accession>A0A0R1I151</accession>
<feature type="chain" id="PRO_5006405433" evidence="2">
    <location>
        <begin position="32"/>
        <end position="332"/>
    </location>
</feature>
<reference evidence="4 5" key="1">
    <citation type="journal article" date="2015" name="Genome Announc.">
        <title>Expanding the biotechnology potential of lactobacilli through comparative genomics of 213 strains and associated genera.</title>
        <authorList>
            <person name="Sun Z."/>
            <person name="Harris H.M."/>
            <person name="McCann A."/>
            <person name="Guo C."/>
            <person name="Argimon S."/>
            <person name="Zhang W."/>
            <person name="Yang X."/>
            <person name="Jeffery I.B."/>
            <person name="Cooney J.C."/>
            <person name="Kagawa T.F."/>
            <person name="Liu W."/>
            <person name="Song Y."/>
            <person name="Salvetti E."/>
            <person name="Wrobel A."/>
            <person name="Rasinkangas P."/>
            <person name="Parkhill J."/>
            <person name="Rea M.C."/>
            <person name="O'Sullivan O."/>
            <person name="Ritari J."/>
            <person name="Douillard F.P."/>
            <person name="Paul Ross R."/>
            <person name="Yang R."/>
            <person name="Briner A.E."/>
            <person name="Felis G.E."/>
            <person name="de Vos W.M."/>
            <person name="Barrangou R."/>
            <person name="Klaenhammer T.R."/>
            <person name="Caufield P.W."/>
            <person name="Cui Y."/>
            <person name="Zhang H."/>
            <person name="O'Toole P.W."/>
        </authorList>
    </citation>
    <scope>NUCLEOTIDE SEQUENCE [LARGE SCALE GENOMIC DNA]</scope>
    <source>
        <strain evidence="4 5">JCM 15530</strain>
    </source>
</reference>
<comment type="caution">
    <text evidence="4">The sequence shown here is derived from an EMBL/GenBank/DDBJ whole genome shotgun (WGS) entry which is preliminary data.</text>
</comment>
<dbReference type="AlphaFoldDB" id="A0A0R1I151"/>
<organism evidence="4 5">
    <name type="scientific">Secundilactobacillus kimchicus JCM 15530</name>
    <dbReference type="NCBI Taxonomy" id="1302272"/>
    <lineage>
        <taxon>Bacteria</taxon>
        <taxon>Bacillati</taxon>
        <taxon>Bacillota</taxon>
        <taxon>Bacilli</taxon>
        <taxon>Lactobacillales</taxon>
        <taxon>Lactobacillaceae</taxon>
        <taxon>Secundilactobacillus</taxon>
    </lineage>
</organism>
<name>A0A0R1I151_9LACO</name>
<dbReference type="InterPro" id="IPR013830">
    <property type="entry name" value="SGNH_hydro"/>
</dbReference>
<dbReference type="RefSeq" id="WP_056941800.1">
    <property type="nucleotide sequence ID" value="NZ_AZCX01000001.1"/>
</dbReference>
<dbReference type="Gene3D" id="2.30.30.170">
    <property type="match status" value="1"/>
</dbReference>
<dbReference type="Pfam" id="PF13457">
    <property type="entry name" value="GW"/>
    <property type="match status" value="1"/>
</dbReference>
<dbReference type="Pfam" id="PF13472">
    <property type="entry name" value="Lipase_GDSL_2"/>
    <property type="match status" value="1"/>
</dbReference>
<proteinExistence type="predicted"/>
<evidence type="ECO:0000259" key="3">
    <source>
        <dbReference type="PROSITE" id="PS51780"/>
    </source>
</evidence>
<keyword evidence="5" id="KW-1185">Reference proteome</keyword>
<protein>
    <submittedName>
        <fullName evidence="4">GDSL family lipase</fullName>
    </submittedName>
</protein>
<sequence>MQVSKKQVALMASLGLLFGALLGGQTKTGHAAKVTDPYQIKTTEKITARLRLKPAAAQADSKVYMWSKPYRSSVSAKKIHLMKNYKNRTFVATKQATMNNGLVYYYGHIQNNDKVVGWVYKGALKQSNMAAFGDSITKGWTGVDYATNPYPALIGSAMGINVVNKGENSGKVVGDTNLDLTYNVDHTKLASYDYATVAYGVNDYFKTETIYSVEETLDRELTAMKKANPKLQIFAFLPLDAYVKDKESGQFGLANVTNYTEYTLSDLVDLEKSVYAKHKIPVLDWREYESEIIDTKNGYPCASFGDNRLHPTQETYDKMAKIMETFLDKNMK</sequence>
<dbReference type="InterPro" id="IPR036514">
    <property type="entry name" value="SGNH_hydro_sf"/>
</dbReference>
<dbReference type="Gene3D" id="3.40.50.1110">
    <property type="entry name" value="SGNH hydrolase"/>
    <property type="match status" value="1"/>
</dbReference>
<evidence type="ECO:0000256" key="1">
    <source>
        <dbReference type="ARBA" id="ARBA00022729"/>
    </source>
</evidence>
<dbReference type="OrthoDB" id="2289929at2"/>
<dbReference type="Proteomes" id="UP000050911">
    <property type="component" value="Unassembled WGS sequence"/>
</dbReference>
<dbReference type="InterPro" id="IPR038200">
    <property type="entry name" value="GW_dom_sf"/>
</dbReference>
<dbReference type="InterPro" id="IPR025987">
    <property type="entry name" value="GW_dom"/>
</dbReference>
<feature type="domain" description="GW" evidence="3">
    <location>
        <begin position="42"/>
        <end position="129"/>
    </location>
</feature>
<evidence type="ECO:0000313" key="4">
    <source>
        <dbReference type="EMBL" id="KRK49466.1"/>
    </source>
</evidence>
<gene>
    <name evidence="4" type="ORF">FC96_GL000395</name>
</gene>
<dbReference type="EMBL" id="AZCX01000001">
    <property type="protein sequence ID" value="KRK49466.1"/>
    <property type="molecule type" value="Genomic_DNA"/>
</dbReference>
<dbReference type="PROSITE" id="PS51780">
    <property type="entry name" value="GW"/>
    <property type="match status" value="1"/>
</dbReference>
<feature type="signal peptide" evidence="2">
    <location>
        <begin position="1"/>
        <end position="31"/>
    </location>
</feature>
<dbReference type="SUPFAM" id="SSF82057">
    <property type="entry name" value="Prokaryotic SH3-related domain"/>
    <property type="match status" value="1"/>
</dbReference>